<dbReference type="Proteomes" id="UP000783686">
    <property type="component" value="Unassembled WGS sequence"/>
</dbReference>
<feature type="transmembrane region" description="Helical" evidence="1">
    <location>
        <begin position="50"/>
        <end position="73"/>
    </location>
</feature>
<reference evidence="2" key="1">
    <citation type="submission" date="2020-09" db="EMBL/GenBank/DDBJ databases">
        <authorList>
            <person name="Kikuchi T."/>
        </authorList>
    </citation>
    <scope>NUCLEOTIDE SEQUENCE</scope>
    <source>
        <strain evidence="2">SH1</strain>
    </source>
</reference>
<name>A0A811KP53_9BILA</name>
<comment type="caution">
    <text evidence="2">The sequence shown here is derived from an EMBL/GenBank/DDBJ whole genome shotgun (WGS) entry which is preliminary data.</text>
</comment>
<dbReference type="AlphaFoldDB" id="A0A811KP53"/>
<keyword evidence="1" id="KW-0812">Transmembrane</keyword>
<protein>
    <submittedName>
        <fullName evidence="2">Uncharacterized protein</fullName>
    </submittedName>
</protein>
<keyword evidence="1" id="KW-1133">Transmembrane helix</keyword>
<evidence type="ECO:0000256" key="1">
    <source>
        <dbReference type="SAM" id="Phobius"/>
    </source>
</evidence>
<keyword evidence="1" id="KW-0472">Membrane</keyword>
<sequence length="199" mass="23860">MGNFTWLWDHIYWSKQAFIDDYNDCVATRDWARCVEVHSNYAISIRRTNLLMFAATFGIITVLAIGLMIFIYYRTANPLNLSDKDKRRLRSQRYIRIRDKRNEWIRGQMNFRVMFRNRQMELKEYHKSGGITPLEPFCDFKSDKPKQKKEYSILSGLRSRWRQETRDQRAAMQNLLKQKRFLRKLQNDVVPARAPAPAT</sequence>
<dbReference type="EMBL" id="CAJFCW020000003">
    <property type="protein sequence ID" value="CAG9107736.1"/>
    <property type="molecule type" value="Genomic_DNA"/>
</dbReference>
<organism evidence="2 3">
    <name type="scientific">Bursaphelenchus okinawaensis</name>
    <dbReference type="NCBI Taxonomy" id="465554"/>
    <lineage>
        <taxon>Eukaryota</taxon>
        <taxon>Metazoa</taxon>
        <taxon>Ecdysozoa</taxon>
        <taxon>Nematoda</taxon>
        <taxon>Chromadorea</taxon>
        <taxon>Rhabditida</taxon>
        <taxon>Tylenchina</taxon>
        <taxon>Tylenchomorpha</taxon>
        <taxon>Aphelenchoidea</taxon>
        <taxon>Aphelenchoididae</taxon>
        <taxon>Bursaphelenchus</taxon>
    </lineage>
</organism>
<proteinExistence type="predicted"/>
<evidence type="ECO:0000313" key="3">
    <source>
        <dbReference type="Proteomes" id="UP000614601"/>
    </source>
</evidence>
<dbReference type="EMBL" id="CAJFDH010000003">
    <property type="protein sequence ID" value="CAD5217417.1"/>
    <property type="molecule type" value="Genomic_DNA"/>
</dbReference>
<evidence type="ECO:0000313" key="2">
    <source>
        <dbReference type="EMBL" id="CAD5217417.1"/>
    </source>
</evidence>
<dbReference type="Proteomes" id="UP000614601">
    <property type="component" value="Unassembled WGS sequence"/>
</dbReference>
<gene>
    <name evidence="2" type="ORF">BOKJ2_LOCUS7077</name>
</gene>
<accession>A0A811KP53</accession>
<keyword evidence="3" id="KW-1185">Reference proteome</keyword>